<keyword evidence="2" id="KW-1185">Reference proteome</keyword>
<dbReference type="KEGG" id="vin:AKJ08_1177"/>
<dbReference type="STRING" id="1391653.AKJ08_1177"/>
<accession>A0A0K1PB92</accession>
<organism evidence="1 2">
    <name type="scientific">Vulgatibacter incomptus</name>
    <dbReference type="NCBI Taxonomy" id="1391653"/>
    <lineage>
        <taxon>Bacteria</taxon>
        <taxon>Pseudomonadati</taxon>
        <taxon>Myxococcota</taxon>
        <taxon>Myxococcia</taxon>
        <taxon>Myxococcales</taxon>
        <taxon>Cystobacterineae</taxon>
        <taxon>Vulgatibacteraceae</taxon>
        <taxon>Vulgatibacter</taxon>
    </lineage>
</organism>
<protein>
    <submittedName>
        <fullName evidence="1">Uncharacterized protein</fullName>
    </submittedName>
</protein>
<name>A0A0K1PB92_9BACT</name>
<evidence type="ECO:0000313" key="1">
    <source>
        <dbReference type="EMBL" id="AKU90790.1"/>
    </source>
</evidence>
<evidence type="ECO:0000313" key="2">
    <source>
        <dbReference type="Proteomes" id="UP000055590"/>
    </source>
</evidence>
<proteinExistence type="predicted"/>
<dbReference type="Proteomes" id="UP000055590">
    <property type="component" value="Chromosome"/>
</dbReference>
<dbReference type="EMBL" id="CP012332">
    <property type="protein sequence ID" value="AKU90790.1"/>
    <property type="molecule type" value="Genomic_DNA"/>
</dbReference>
<gene>
    <name evidence="1" type="ORF">AKJ08_1177</name>
</gene>
<dbReference type="AlphaFoldDB" id="A0A0K1PB92"/>
<sequence>MVVGFALLVLVFTVSACGDDDKLTCESVCDRQGQRCGDDPDEIADCKATCKRVKIPSNVLSCIDRADCPYEASVACFAMVKPTSECVEMCDHLVSCFEDDDETERTICTGQCSLGFYTKEEIACSTRAACSEMMSCITGSPPQD</sequence>
<reference evidence="1 2" key="1">
    <citation type="submission" date="2015-08" db="EMBL/GenBank/DDBJ databases">
        <authorList>
            <person name="Babu N.S."/>
            <person name="Beckwith C.J."/>
            <person name="Beseler K.G."/>
            <person name="Brison A."/>
            <person name="Carone J.V."/>
            <person name="Caskin T.P."/>
            <person name="Diamond M."/>
            <person name="Durham M.E."/>
            <person name="Foxe J.M."/>
            <person name="Go M."/>
            <person name="Henderson B.A."/>
            <person name="Jones I.B."/>
            <person name="McGettigan J.A."/>
            <person name="Micheletti S.J."/>
            <person name="Nasrallah M.E."/>
            <person name="Ortiz D."/>
            <person name="Piller C.R."/>
            <person name="Privatt S.R."/>
            <person name="Schneider S.L."/>
            <person name="Sharp S."/>
            <person name="Smith T.C."/>
            <person name="Stanton J.D."/>
            <person name="Ullery H.E."/>
            <person name="Wilson R.J."/>
            <person name="Serrano M.G."/>
            <person name="Buck G."/>
            <person name="Lee V."/>
            <person name="Wang Y."/>
            <person name="Carvalho R."/>
            <person name="Voegtly L."/>
            <person name="Shi R."/>
            <person name="Duckworth R."/>
            <person name="Johnson A."/>
            <person name="Loviza R."/>
            <person name="Walstead R."/>
            <person name="Shah Z."/>
            <person name="Kiflezghi M."/>
            <person name="Wade K."/>
            <person name="Ball S.L."/>
            <person name="Bradley K.W."/>
            <person name="Asai D.J."/>
            <person name="Bowman C.A."/>
            <person name="Russell D.A."/>
            <person name="Pope W.H."/>
            <person name="Jacobs-Sera D."/>
            <person name="Hendrix R.W."/>
            <person name="Hatfull G.F."/>
        </authorList>
    </citation>
    <scope>NUCLEOTIDE SEQUENCE [LARGE SCALE GENOMIC DNA]</scope>
    <source>
        <strain evidence="1 2">DSM 27710</strain>
    </source>
</reference>